<accession>A0ABS7PJB3</accession>
<protein>
    <submittedName>
        <fullName evidence="2">Phytanoyl-CoA dioxygenase family protein</fullName>
    </submittedName>
</protein>
<comment type="caution">
    <text evidence="2">The sequence shown here is derived from an EMBL/GenBank/DDBJ whole genome shotgun (WGS) entry which is preliminary data.</text>
</comment>
<organism evidence="2 3">
    <name type="scientific">Sphingomonas colocasiae</name>
    <dbReference type="NCBI Taxonomy" id="1848973"/>
    <lineage>
        <taxon>Bacteria</taxon>
        <taxon>Pseudomonadati</taxon>
        <taxon>Pseudomonadota</taxon>
        <taxon>Alphaproteobacteria</taxon>
        <taxon>Sphingomonadales</taxon>
        <taxon>Sphingomonadaceae</taxon>
        <taxon>Sphingomonas</taxon>
    </lineage>
</organism>
<reference evidence="2 3" key="1">
    <citation type="submission" date="2021-08" db="EMBL/GenBank/DDBJ databases">
        <authorList>
            <person name="Tuo L."/>
        </authorList>
    </citation>
    <scope>NUCLEOTIDE SEQUENCE [LARGE SCALE GENOMIC DNA]</scope>
    <source>
        <strain evidence="2 3">JCM 31229</strain>
    </source>
</reference>
<dbReference type="EMBL" id="JAINVV010000001">
    <property type="protein sequence ID" value="MBY8821059.1"/>
    <property type="molecule type" value="Genomic_DNA"/>
</dbReference>
<gene>
    <name evidence="2" type="ORF">K7G82_02070</name>
</gene>
<dbReference type="InterPro" id="IPR008775">
    <property type="entry name" value="Phytyl_CoA_dOase-like"/>
</dbReference>
<dbReference type="Pfam" id="PF05721">
    <property type="entry name" value="PhyH"/>
    <property type="match status" value="1"/>
</dbReference>
<dbReference type="PANTHER" id="PTHR20883:SF48">
    <property type="entry name" value="ECTOINE DIOXYGENASE"/>
    <property type="match status" value="1"/>
</dbReference>
<dbReference type="GO" id="GO:0051213">
    <property type="term" value="F:dioxygenase activity"/>
    <property type="evidence" value="ECO:0007669"/>
    <property type="project" value="UniProtKB-KW"/>
</dbReference>
<dbReference type="PANTHER" id="PTHR20883">
    <property type="entry name" value="PHYTANOYL-COA DIOXYGENASE DOMAIN CONTAINING 1"/>
    <property type="match status" value="1"/>
</dbReference>
<evidence type="ECO:0000313" key="2">
    <source>
        <dbReference type="EMBL" id="MBY8821059.1"/>
    </source>
</evidence>
<dbReference type="Gene3D" id="2.60.120.620">
    <property type="entry name" value="q2cbj1_9rhob like domain"/>
    <property type="match status" value="1"/>
</dbReference>
<evidence type="ECO:0000313" key="3">
    <source>
        <dbReference type="Proteomes" id="UP000706039"/>
    </source>
</evidence>
<sequence>MTADANRAAAALHDLETSGYAVLRSAVPAAELSAIGDCFARRFASTPFCQGGFYGGKTKRFGRLLIRHPNVAALVEHPIIRTVMDAVLLPACDRLNLNLTQAIELHPGAPAQVPHRDQDLWPGAKGSFEYLVNVMWPLTPFTEANGGTCLWPGSHRDVNITDAEPSIVPDLYMGDALIWLGSTLHGAGANRSEHSRVGVIVSYCLGWLKPFENQWLAYPPAIARHFSTELAALVGYSQHRPNLGNFEGQCPSIVLRDDLPEHIGAIDALSPEQSQALAAYMAEQELRSIP</sequence>
<dbReference type="RefSeq" id="WP_222988149.1">
    <property type="nucleotide sequence ID" value="NZ_JAINVV010000001.1"/>
</dbReference>
<keyword evidence="2" id="KW-0560">Oxidoreductase</keyword>
<proteinExistence type="predicted"/>
<keyword evidence="3" id="KW-1185">Reference proteome</keyword>
<name>A0ABS7PJB3_9SPHN</name>
<dbReference type="Proteomes" id="UP000706039">
    <property type="component" value="Unassembled WGS sequence"/>
</dbReference>
<dbReference type="SUPFAM" id="SSF51197">
    <property type="entry name" value="Clavaminate synthase-like"/>
    <property type="match status" value="1"/>
</dbReference>
<comment type="cofactor">
    <cofactor evidence="1">
        <name>Fe(2+)</name>
        <dbReference type="ChEBI" id="CHEBI:29033"/>
    </cofactor>
</comment>
<keyword evidence="2" id="KW-0223">Dioxygenase</keyword>
<evidence type="ECO:0000256" key="1">
    <source>
        <dbReference type="ARBA" id="ARBA00001954"/>
    </source>
</evidence>